<name>A0A562S0C3_9BACT</name>
<dbReference type="InterPro" id="IPR043129">
    <property type="entry name" value="ATPase_NBD"/>
</dbReference>
<accession>A0A562S0C3</accession>
<dbReference type="AlphaFoldDB" id="A0A562S0C3"/>
<evidence type="ECO:0000313" key="1">
    <source>
        <dbReference type="EMBL" id="TWI73930.1"/>
    </source>
</evidence>
<evidence type="ECO:0000313" key="2">
    <source>
        <dbReference type="Proteomes" id="UP000318307"/>
    </source>
</evidence>
<dbReference type="EMBL" id="VLLC01000007">
    <property type="protein sequence ID" value="TWI73930.1"/>
    <property type="molecule type" value="Genomic_DNA"/>
</dbReference>
<keyword evidence="2" id="KW-1185">Reference proteome</keyword>
<dbReference type="RefSeq" id="WP_222427545.1">
    <property type="nucleotide sequence ID" value="NZ_VLLC01000007.1"/>
</dbReference>
<dbReference type="SUPFAM" id="SSF53067">
    <property type="entry name" value="Actin-like ATPase domain"/>
    <property type="match status" value="1"/>
</dbReference>
<proteinExistence type="predicted"/>
<organism evidence="1 2">
    <name type="scientific">Desulfobotulus alkaliphilus</name>
    <dbReference type="NCBI Taxonomy" id="622671"/>
    <lineage>
        <taxon>Bacteria</taxon>
        <taxon>Pseudomonadati</taxon>
        <taxon>Thermodesulfobacteriota</taxon>
        <taxon>Desulfobacteria</taxon>
        <taxon>Desulfobacterales</taxon>
        <taxon>Desulfobacteraceae</taxon>
        <taxon>Desulfobotulus</taxon>
    </lineage>
</organism>
<protein>
    <submittedName>
        <fullName evidence="1">Uncharacterized protein</fullName>
    </submittedName>
</protein>
<reference evidence="1 2" key="1">
    <citation type="submission" date="2019-07" db="EMBL/GenBank/DDBJ databases">
        <title>Genome sequencing of 100 strains of the haloalkaliphilic chemolithoautotrophic sulfur-oxidizing bacterium Thioalkalivibrio.</title>
        <authorList>
            <person name="Muyzer G."/>
        </authorList>
    </citation>
    <scope>NUCLEOTIDE SEQUENCE [LARGE SCALE GENOMIC DNA]</scope>
    <source>
        <strain evidence="1 2">ASO4-4</strain>
    </source>
</reference>
<dbReference type="Proteomes" id="UP000318307">
    <property type="component" value="Unassembled WGS sequence"/>
</dbReference>
<gene>
    <name evidence="1" type="ORF">LZ24_01159</name>
</gene>
<sequence>MGRVRSEKLRRFYGKDQICESLDYDFDESDVVLGLDFGTSFSKVVIQDNALQKAYAVSFEDIDRGKETYLLPTRLFVTEEGLLSLSSGFDFYIDFKTAVMEMAGRKISSVMNKLESFAPTELATAYLALLIRYARSWFLVHTESVYRKTLINWDLNIGIASKNYRTSKERVFRTIAFAAWKLSRSSEPLTMAMVQNTLAEAVIHMAAEILFKIIGKNARKKDFGAQWLHTENVQVHPEVIAEVAGYVHSPMRRNGMHFLVDIGGSTVDMATFMIHENDGDNHYPILATDVVKYGTMMLHKNRMNHLKEEYGVDLFASQFFEDHFPGSEYYADLLRRKGFVFFEEDDFIEKMNKSDMQFWKQCSAKIGELIKYTYKDRYGYAPEWKKGLPVFICGGGARVVLYRDGIHERGERIAANGMGKFHVYSIPVPSGFKEQGLVPKEYERLAVAYGLSFTSENIGKIIPQSQVKDMPRRSVFQERDSDFIGKEYC</sequence>
<comment type="caution">
    <text evidence="1">The sequence shown here is derived from an EMBL/GenBank/DDBJ whole genome shotgun (WGS) entry which is preliminary data.</text>
</comment>